<proteinExistence type="predicted"/>
<dbReference type="Proteomes" id="UP001597371">
    <property type="component" value="Unassembled WGS sequence"/>
</dbReference>
<keyword evidence="2" id="KW-1185">Reference proteome</keyword>
<accession>A0ABW5CJW8</accession>
<sequence>MNTTDDKTQAMLERLRDTLRQIERMLQEDRQSYFEALARKASGASTGNVTAQFFSH</sequence>
<gene>
    <name evidence="1" type="ORF">ACFSKQ_03330</name>
</gene>
<name>A0ABW5CJW8_9HYPH</name>
<evidence type="ECO:0000313" key="2">
    <source>
        <dbReference type="Proteomes" id="UP001597371"/>
    </source>
</evidence>
<evidence type="ECO:0000313" key="1">
    <source>
        <dbReference type="EMBL" id="MFD2236496.1"/>
    </source>
</evidence>
<comment type="caution">
    <text evidence="1">The sequence shown here is derived from an EMBL/GenBank/DDBJ whole genome shotgun (WGS) entry which is preliminary data.</text>
</comment>
<dbReference type="EMBL" id="JBHUIJ010000004">
    <property type="protein sequence ID" value="MFD2236496.1"/>
    <property type="molecule type" value="Genomic_DNA"/>
</dbReference>
<protein>
    <submittedName>
        <fullName evidence="1">Uncharacterized protein</fullName>
    </submittedName>
</protein>
<reference evidence="2" key="1">
    <citation type="journal article" date="2019" name="Int. J. Syst. Evol. Microbiol.">
        <title>The Global Catalogue of Microorganisms (GCM) 10K type strain sequencing project: providing services to taxonomists for standard genome sequencing and annotation.</title>
        <authorList>
            <consortium name="The Broad Institute Genomics Platform"/>
            <consortium name="The Broad Institute Genome Sequencing Center for Infectious Disease"/>
            <person name="Wu L."/>
            <person name="Ma J."/>
        </authorList>
    </citation>
    <scope>NUCLEOTIDE SEQUENCE [LARGE SCALE GENOMIC DNA]</scope>
    <source>
        <strain evidence="2">ZS-35-S2</strain>
    </source>
</reference>
<organism evidence="1 2">
    <name type="scientific">Aureimonas populi</name>
    <dbReference type="NCBI Taxonomy" id="1701758"/>
    <lineage>
        <taxon>Bacteria</taxon>
        <taxon>Pseudomonadati</taxon>
        <taxon>Pseudomonadota</taxon>
        <taxon>Alphaproteobacteria</taxon>
        <taxon>Hyphomicrobiales</taxon>
        <taxon>Aurantimonadaceae</taxon>
        <taxon>Aureimonas</taxon>
    </lineage>
</organism>